<dbReference type="InterPro" id="IPR036457">
    <property type="entry name" value="PPM-type-like_dom_sf"/>
</dbReference>
<dbReference type="PANTHER" id="PTHR13832:SF792">
    <property type="entry name" value="GM14286P"/>
    <property type="match status" value="1"/>
</dbReference>
<dbReference type="OrthoDB" id="420076at2759"/>
<dbReference type="SMART" id="SM00332">
    <property type="entry name" value="PP2Cc"/>
    <property type="match status" value="1"/>
</dbReference>
<dbReference type="Pfam" id="PF00481">
    <property type="entry name" value="PP2C"/>
    <property type="match status" value="1"/>
</dbReference>
<dbReference type="GO" id="GO:0004722">
    <property type="term" value="F:protein serine/threonine phosphatase activity"/>
    <property type="evidence" value="ECO:0007669"/>
    <property type="project" value="InterPro"/>
</dbReference>
<evidence type="ECO:0000313" key="2">
    <source>
        <dbReference type="EMBL" id="THU94507.1"/>
    </source>
</evidence>
<name>A0A4S8LXV5_DENBC</name>
<dbReference type="CDD" id="cd00143">
    <property type="entry name" value="PP2Cc"/>
    <property type="match status" value="1"/>
</dbReference>
<protein>
    <submittedName>
        <fullName evidence="2">Protein serine/threonine phosphatase 2C</fullName>
    </submittedName>
</protein>
<dbReference type="Gene3D" id="3.60.40.10">
    <property type="entry name" value="PPM-type phosphatase domain"/>
    <property type="match status" value="1"/>
</dbReference>
<dbReference type="SUPFAM" id="SSF81606">
    <property type="entry name" value="PP2C-like"/>
    <property type="match status" value="1"/>
</dbReference>
<evidence type="ECO:0000313" key="3">
    <source>
        <dbReference type="Proteomes" id="UP000297245"/>
    </source>
</evidence>
<feature type="domain" description="PPM-type phosphatase" evidence="1">
    <location>
        <begin position="76"/>
        <end position="467"/>
    </location>
</feature>
<accession>A0A4S8LXV5</accession>
<proteinExistence type="predicted"/>
<keyword evidence="3" id="KW-1185">Reference proteome</keyword>
<sequence length="467" mass="52461">MSLLLSDADIEEMRKETDMGRPGSGPWPYTLLPEPRLSFELARRASARIVGDAHCVSFQPNGLPEYWNQDRYVVKDIDVPNLPGGGESEKWKLRAVFDGHLGHELVDHAASKLPILIQTALQAQGPSLSKYSFQRNNADEISSLLKQCIISFDESTLEDIMPFLPSPETLSSDGFSDEDIRSRVNRRHVVENVTDSNREKLLRCMQGATALIVLISPQSDGLWIANLGDCQAVLGVQNSSGEWETFPISSSHDCWNEGEVSRLKAEHPDESEVVLRHRVLGAMAVTRALGDYHYKLPRIYTDQVFLNIEPPGWPVEDYNWIQSLMERNLTPPYLSNSPDVRYLDLRSLQPTACGIESTNTNIGAEPEAKACLVMCSDGLVNLYNEADHWEPEELYKEWIRVVVDRPSNLSVDQSPDSNPIASIEANHALNLLRDALGGQDEDKVSRMITVEMEDRWMDDTTVVVEFL</sequence>
<gene>
    <name evidence="2" type="ORF">K435DRAFT_779375</name>
</gene>
<dbReference type="PROSITE" id="PS51746">
    <property type="entry name" value="PPM_2"/>
    <property type="match status" value="1"/>
</dbReference>
<organism evidence="2 3">
    <name type="scientific">Dendrothele bispora (strain CBS 962.96)</name>
    <dbReference type="NCBI Taxonomy" id="1314807"/>
    <lineage>
        <taxon>Eukaryota</taxon>
        <taxon>Fungi</taxon>
        <taxon>Dikarya</taxon>
        <taxon>Basidiomycota</taxon>
        <taxon>Agaricomycotina</taxon>
        <taxon>Agaricomycetes</taxon>
        <taxon>Agaricomycetidae</taxon>
        <taxon>Agaricales</taxon>
        <taxon>Agaricales incertae sedis</taxon>
        <taxon>Dendrothele</taxon>
    </lineage>
</organism>
<evidence type="ECO:0000259" key="1">
    <source>
        <dbReference type="PROSITE" id="PS51746"/>
    </source>
</evidence>
<dbReference type="InterPro" id="IPR015655">
    <property type="entry name" value="PP2C"/>
</dbReference>
<dbReference type="PANTHER" id="PTHR13832">
    <property type="entry name" value="PROTEIN PHOSPHATASE 2C"/>
    <property type="match status" value="1"/>
</dbReference>
<dbReference type="InterPro" id="IPR001932">
    <property type="entry name" value="PPM-type_phosphatase-like_dom"/>
</dbReference>
<dbReference type="EMBL" id="ML179222">
    <property type="protein sequence ID" value="THU94507.1"/>
    <property type="molecule type" value="Genomic_DNA"/>
</dbReference>
<dbReference type="Proteomes" id="UP000297245">
    <property type="component" value="Unassembled WGS sequence"/>
</dbReference>
<reference evidence="2 3" key="1">
    <citation type="journal article" date="2019" name="Nat. Ecol. Evol.">
        <title>Megaphylogeny resolves global patterns of mushroom evolution.</title>
        <authorList>
            <person name="Varga T."/>
            <person name="Krizsan K."/>
            <person name="Foldi C."/>
            <person name="Dima B."/>
            <person name="Sanchez-Garcia M."/>
            <person name="Sanchez-Ramirez S."/>
            <person name="Szollosi G.J."/>
            <person name="Szarkandi J.G."/>
            <person name="Papp V."/>
            <person name="Albert L."/>
            <person name="Andreopoulos W."/>
            <person name="Angelini C."/>
            <person name="Antonin V."/>
            <person name="Barry K.W."/>
            <person name="Bougher N.L."/>
            <person name="Buchanan P."/>
            <person name="Buyck B."/>
            <person name="Bense V."/>
            <person name="Catcheside P."/>
            <person name="Chovatia M."/>
            <person name="Cooper J."/>
            <person name="Damon W."/>
            <person name="Desjardin D."/>
            <person name="Finy P."/>
            <person name="Geml J."/>
            <person name="Haridas S."/>
            <person name="Hughes K."/>
            <person name="Justo A."/>
            <person name="Karasinski D."/>
            <person name="Kautmanova I."/>
            <person name="Kiss B."/>
            <person name="Kocsube S."/>
            <person name="Kotiranta H."/>
            <person name="LaButti K.M."/>
            <person name="Lechner B.E."/>
            <person name="Liimatainen K."/>
            <person name="Lipzen A."/>
            <person name="Lukacs Z."/>
            <person name="Mihaltcheva S."/>
            <person name="Morgado L.N."/>
            <person name="Niskanen T."/>
            <person name="Noordeloos M.E."/>
            <person name="Ohm R.A."/>
            <person name="Ortiz-Santana B."/>
            <person name="Ovrebo C."/>
            <person name="Racz N."/>
            <person name="Riley R."/>
            <person name="Savchenko A."/>
            <person name="Shiryaev A."/>
            <person name="Soop K."/>
            <person name="Spirin V."/>
            <person name="Szebenyi C."/>
            <person name="Tomsovsky M."/>
            <person name="Tulloss R.E."/>
            <person name="Uehling J."/>
            <person name="Grigoriev I.V."/>
            <person name="Vagvolgyi C."/>
            <person name="Papp T."/>
            <person name="Martin F.M."/>
            <person name="Miettinen O."/>
            <person name="Hibbett D.S."/>
            <person name="Nagy L.G."/>
        </authorList>
    </citation>
    <scope>NUCLEOTIDE SEQUENCE [LARGE SCALE GENOMIC DNA]</scope>
    <source>
        <strain evidence="2 3">CBS 962.96</strain>
    </source>
</reference>
<dbReference type="AlphaFoldDB" id="A0A4S8LXV5"/>